<dbReference type="GO" id="GO:0016020">
    <property type="term" value="C:membrane"/>
    <property type="evidence" value="ECO:0007669"/>
    <property type="project" value="InterPro"/>
</dbReference>
<feature type="domain" description="Peroxin/Ferlin" evidence="1">
    <location>
        <begin position="656"/>
        <end position="712"/>
    </location>
</feature>
<evidence type="ECO:0000313" key="3">
    <source>
        <dbReference type="EnsemblMetazoa" id="CJA27403.1"/>
    </source>
</evidence>
<evidence type="ECO:0000259" key="2">
    <source>
        <dbReference type="SMART" id="SM00694"/>
    </source>
</evidence>
<reference evidence="4" key="1">
    <citation type="submission" date="2010-08" db="EMBL/GenBank/DDBJ databases">
        <authorList>
            <consortium name="Caenorhabditis japonica Sequencing Consortium"/>
            <person name="Wilson R.K."/>
        </authorList>
    </citation>
    <scope>NUCLEOTIDE SEQUENCE [LARGE SCALE GENOMIC DNA]</scope>
    <source>
        <strain evidence="4">DF5081</strain>
    </source>
</reference>
<dbReference type="Proteomes" id="UP000005237">
    <property type="component" value="Unassembled WGS sequence"/>
</dbReference>
<organism evidence="3 4">
    <name type="scientific">Caenorhabditis japonica</name>
    <dbReference type="NCBI Taxonomy" id="281687"/>
    <lineage>
        <taxon>Eukaryota</taxon>
        <taxon>Metazoa</taxon>
        <taxon>Ecdysozoa</taxon>
        <taxon>Nematoda</taxon>
        <taxon>Chromadorea</taxon>
        <taxon>Rhabditida</taxon>
        <taxon>Rhabditina</taxon>
        <taxon>Rhabditomorpha</taxon>
        <taxon>Rhabditoidea</taxon>
        <taxon>Rhabditidae</taxon>
        <taxon>Peloderinae</taxon>
        <taxon>Caenorhabditis</taxon>
    </lineage>
</organism>
<dbReference type="InterPro" id="IPR006624">
    <property type="entry name" value="Beta-propeller_rpt_TECPR"/>
</dbReference>
<dbReference type="SMART" id="SM00694">
    <property type="entry name" value="DysFC"/>
    <property type="match status" value="2"/>
</dbReference>
<dbReference type="SMART" id="SM00706">
    <property type="entry name" value="TECPR"/>
    <property type="match status" value="7"/>
</dbReference>
<dbReference type="PANTHER" id="PTHR23250:SF1">
    <property type="entry name" value="TECTONIN BETA-PROPELLER REPEAT-CONTAINING PROTEIN 1"/>
    <property type="match status" value="1"/>
</dbReference>
<reference evidence="3" key="2">
    <citation type="submission" date="2022-06" db="UniProtKB">
        <authorList>
            <consortium name="EnsemblMetazoa"/>
        </authorList>
    </citation>
    <scope>IDENTIFICATION</scope>
    <source>
        <strain evidence="3">DF5081</strain>
    </source>
</reference>
<name>A0A8R1I9M5_CAEJA</name>
<keyword evidence="4" id="KW-1185">Reference proteome</keyword>
<accession>A0A8R1I9M5</accession>
<feature type="domain" description="Peroxin/Ferlin" evidence="2">
    <location>
        <begin position="140"/>
        <end position="174"/>
    </location>
</feature>
<dbReference type="InterPro" id="IPR051513">
    <property type="entry name" value="Tectonin_beta-prop"/>
</dbReference>
<dbReference type="InterPro" id="IPR006614">
    <property type="entry name" value="Peroxin/Ferlin"/>
</dbReference>
<feature type="domain" description="Peroxin/Ferlin" evidence="2">
    <location>
        <begin position="715"/>
        <end position="748"/>
    </location>
</feature>
<proteinExistence type="predicted"/>
<dbReference type="PANTHER" id="PTHR23250">
    <property type="entry name" value="DYSFERLIN-RELATED"/>
    <property type="match status" value="1"/>
</dbReference>
<dbReference type="Pfam" id="PF06462">
    <property type="entry name" value="Hyd_WA"/>
    <property type="match status" value="2"/>
</dbReference>
<dbReference type="EnsemblMetazoa" id="CJA27403.1">
    <property type="protein sequence ID" value="CJA27403.1"/>
    <property type="gene ID" value="WBGene00182975"/>
</dbReference>
<evidence type="ECO:0000259" key="1">
    <source>
        <dbReference type="SMART" id="SM00693"/>
    </source>
</evidence>
<protein>
    <recommendedName>
        <fullName evidence="1 2">Peroxin/Ferlin domain-containing protein</fullName>
    </recommendedName>
</protein>
<sequence>MPAEYIWIVSENGVPCRIPAVQDPRCTSEVDWQEVPCSDGSSILTIVSSATSAFAIDKTGRALVLVLPTHIAIRERVEIYANQRWYLFRWANTLFLDRPRFSDETGRIPIDPSYNEVEPGWSWEEPWSTHFDPRKFDSEGWQYSHFFLSGKWEKKCGSFHYVRRKIFKRHMRYTAHDQWIEMSSEDGMMFTELAIGGMDVMEEGESLLFAIGTDGNVYRREDIQTNQPSGSDWDKLPKIKLKGFDADEVILIAVSPSLATLLCITWDGKMFSRRGISRRTPSGVTWQNIPTPRNKAVICASIGTRTLWCITADGSVWFTRVQVGEKRKEHLLESISASGYQLVTQGGICKVTVTKNDQVFCISTSGKIEVRTGIEKEEPSGKRFEKIIDRGEIVDQKWISINAGAVTFSQIPEFFMSSTSLQSKFEILERLQEASDRSWTAMKNIKGAEIELENDADQNMDNIKLIRCQFKIGDGFRSVNVWINDTHMEISADEKFTKKQIEVCAIKSVLPSFQRLPQKYLLKIFTGGESECFAFTDEKSRGSFHACLESIIRDHILSSTRSSFGESMWSVSCEGIVRWHCFAEMSKESGYEKRVNPGVSRGLTIDGHFESIDCGAKRAVWAMNGTGSLYSLSSKFDPLDSHETYFDFKMVDQVTLRMFEYQKTAIFRGFITFQGVQKGISAWMCDGKPCPPSFSSLPSTNWSWIDAKWQLEDDKWEYSNEIDGVYVASEKEQGRARRRSWFRRARFESNKTPWCHVEAPSIQCIRVAKTESLDGTIAVVALTKDGHILKRTGVDREKFTGQNWQQILVDFPIACIHLEWEEEMIWCVTTDGLTMLKHLESTEDWEHLDMDVTSITRHFTSKNSFDLTGYSGILFARINNIIFRIDTTEETISDAYPMDNLQQAVVDRRGSICIRGANITVVREWRVFSYTDRKATIIALGRVERASSMGIELKSVAFY</sequence>
<evidence type="ECO:0000313" key="4">
    <source>
        <dbReference type="Proteomes" id="UP000005237"/>
    </source>
</evidence>
<dbReference type="SMART" id="SM00693">
    <property type="entry name" value="DysFN"/>
    <property type="match status" value="2"/>
</dbReference>
<dbReference type="AlphaFoldDB" id="A0A8R1I9M5"/>
<feature type="domain" description="Peroxin/Ferlin" evidence="1">
    <location>
        <begin position="72"/>
        <end position="130"/>
    </location>
</feature>